<keyword evidence="6" id="KW-0732">Signal</keyword>
<dbReference type="PANTHER" id="PTHR43142">
    <property type="entry name" value="CARBOXYLIC ESTER HYDROLASE"/>
    <property type="match status" value="1"/>
</dbReference>
<evidence type="ECO:0000259" key="7">
    <source>
        <dbReference type="Pfam" id="PF00135"/>
    </source>
</evidence>
<evidence type="ECO:0000256" key="2">
    <source>
        <dbReference type="ARBA" id="ARBA00022487"/>
    </source>
</evidence>
<dbReference type="InterPro" id="IPR029058">
    <property type="entry name" value="AB_hydrolase_fold"/>
</dbReference>
<dbReference type="InterPro" id="IPR019826">
    <property type="entry name" value="Carboxylesterase_B_AS"/>
</dbReference>
<evidence type="ECO:0000256" key="1">
    <source>
        <dbReference type="ARBA" id="ARBA00005964"/>
    </source>
</evidence>
<dbReference type="Gene3D" id="3.40.50.1820">
    <property type="entry name" value="alpha/beta hydrolase"/>
    <property type="match status" value="1"/>
</dbReference>
<evidence type="ECO:0000313" key="9">
    <source>
        <dbReference type="Proteomes" id="UP001168821"/>
    </source>
</evidence>
<dbReference type="Proteomes" id="UP001168821">
    <property type="component" value="Unassembled WGS sequence"/>
</dbReference>
<keyword evidence="3 6" id="KW-0378">Hydrolase</keyword>
<dbReference type="Pfam" id="PF00135">
    <property type="entry name" value="COesterase"/>
    <property type="match status" value="1"/>
</dbReference>
<dbReference type="SUPFAM" id="SSF53474">
    <property type="entry name" value="alpha/beta-Hydrolases"/>
    <property type="match status" value="1"/>
</dbReference>
<comment type="similarity">
    <text evidence="1 6">Belongs to the type-B carboxylesterase/lipase family.</text>
</comment>
<dbReference type="InterPro" id="IPR019819">
    <property type="entry name" value="Carboxylesterase_B_CS"/>
</dbReference>
<name>A0AA38HRP6_9CUCU</name>
<dbReference type="PANTHER" id="PTHR43142:SF1">
    <property type="entry name" value="CARBOXYLIC ESTER HYDROLASE"/>
    <property type="match status" value="1"/>
</dbReference>
<evidence type="ECO:0000256" key="6">
    <source>
        <dbReference type="RuleBase" id="RU361235"/>
    </source>
</evidence>
<keyword evidence="2" id="KW-0719">Serine esterase</keyword>
<protein>
    <recommendedName>
        <fullName evidence="6">Carboxylic ester hydrolase</fullName>
        <ecNumber evidence="6">3.1.1.-</ecNumber>
    </recommendedName>
</protein>
<dbReference type="PROSITE" id="PS00122">
    <property type="entry name" value="CARBOXYLESTERASE_B_1"/>
    <property type="match status" value="1"/>
</dbReference>
<proteinExistence type="inferred from homology"/>
<comment type="caution">
    <text evidence="8">The sequence shown here is derived from an EMBL/GenBank/DDBJ whole genome shotgun (WGS) entry which is preliminary data.</text>
</comment>
<evidence type="ECO:0000256" key="5">
    <source>
        <dbReference type="ARBA" id="ARBA00023180"/>
    </source>
</evidence>
<feature type="signal peptide" evidence="6">
    <location>
        <begin position="1"/>
        <end position="18"/>
    </location>
</feature>
<dbReference type="GO" id="GO:0052689">
    <property type="term" value="F:carboxylic ester hydrolase activity"/>
    <property type="evidence" value="ECO:0007669"/>
    <property type="project" value="UniProtKB-KW"/>
</dbReference>
<keyword evidence="5" id="KW-0325">Glycoprotein</keyword>
<organism evidence="8 9">
    <name type="scientific">Zophobas morio</name>
    <dbReference type="NCBI Taxonomy" id="2755281"/>
    <lineage>
        <taxon>Eukaryota</taxon>
        <taxon>Metazoa</taxon>
        <taxon>Ecdysozoa</taxon>
        <taxon>Arthropoda</taxon>
        <taxon>Hexapoda</taxon>
        <taxon>Insecta</taxon>
        <taxon>Pterygota</taxon>
        <taxon>Neoptera</taxon>
        <taxon>Endopterygota</taxon>
        <taxon>Coleoptera</taxon>
        <taxon>Polyphaga</taxon>
        <taxon>Cucujiformia</taxon>
        <taxon>Tenebrionidae</taxon>
        <taxon>Zophobas</taxon>
    </lineage>
</organism>
<dbReference type="EC" id="3.1.1.-" evidence="6"/>
<dbReference type="FunFam" id="3.40.50.1820:FF:000155">
    <property type="entry name" value="Carboxylic ester hydrolase"/>
    <property type="match status" value="1"/>
</dbReference>
<dbReference type="InterPro" id="IPR002018">
    <property type="entry name" value="CarbesteraseB"/>
</dbReference>
<feature type="chain" id="PRO_5041488646" description="Carboxylic ester hydrolase" evidence="6">
    <location>
        <begin position="19"/>
        <end position="563"/>
    </location>
</feature>
<evidence type="ECO:0000313" key="8">
    <source>
        <dbReference type="EMBL" id="KAJ3642768.1"/>
    </source>
</evidence>
<dbReference type="EMBL" id="JALNTZ010000008">
    <property type="protein sequence ID" value="KAJ3642768.1"/>
    <property type="molecule type" value="Genomic_DNA"/>
</dbReference>
<dbReference type="AlphaFoldDB" id="A0AA38HRP6"/>
<feature type="domain" description="Carboxylesterase type B" evidence="7">
    <location>
        <begin position="32"/>
        <end position="545"/>
    </location>
</feature>
<accession>A0AA38HRP6</accession>
<sequence>MTVKFTCLCFLFFSVVNSVVNFQTTLPVIGVIITLPNGDILGQADSAYSGKTYYTFQKIPYAAPPVGDLRFKAPVPPDNWDGLLNATYLDVICYQQTVDPTEQSEDCLYINIYTPDLPNEDHEVSIPVLLYIYGGGFTEGHAMQYRRGPEYLIDYDIVIVTFNYRLGAFGFLSTEDTVIPGNTGLKDQQLAIQWVHTNIHLFGGDPDRITIVGESAGGASVGHHLLNKNSEGLFRAAIMESGTAINPWTLQRNSKATAFALGALLNSTFEDIDDTEVLLEYLLTVPAEELNQASGQLSGWAPVIEVEHEDAFITQKMYGLLLAGDFVQVPVLMGINSEESLYDAGDLDSLRATLEFYDNYPQLLVPVDLSIHLDDENKETFGLNIRQIYCGDEKFADNLPAGVRFNSDTSFTRAAIRCAEIKKQFVDVFFYQFSYDGVLGNVSISIEGAEHVAHAEELRYIWRTTRDHYDNSDISQFPPEDALTQHRMLTLWTNFVKNLNPTPEEIDLLQNVTWPTVSSGGVQDFLYLDIGENLEVKNHPKGDSYVGWLELYAMLGSDDFDTF</sequence>
<gene>
    <name evidence="8" type="ORF">Zmor_025524</name>
</gene>
<reference evidence="8" key="1">
    <citation type="journal article" date="2023" name="G3 (Bethesda)">
        <title>Whole genome assemblies of Zophobas morio and Tenebrio molitor.</title>
        <authorList>
            <person name="Kaur S."/>
            <person name="Stinson S.A."/>
            <person name="diCenzo G.C."/>
        </authorList>
    </citation>
    <scope>NUCLEOTIDE SEQUENCE</scope>
    <source>
        <strain evidence="8">QUZm001</strain>
    </source>
</reference>
<keyword evidence="9" id="KW-1185">Reference proteome</keyword>
<dbReference type="PROSITE" id="PS00941">
    <property type="entry name" value="CARBOXYLESTERASE_B_2"/>
    <property type="match status" value="1"/>
</dbReference>
<evidence type="ECO:0000256" key="4">
    <source>
        <dbReference type="ARBA" id="ARBA00023157"/>
    </source>
</evidence>
<keyword evidence="4" id="KW-1015">Disulfide bond</keyword>
<evidence type="ECO:0000256" key="3">
    <source>
        <dbReference type="ARBA" id="ARBA00022801"/>
    </source>
</evidence>